<dbReference type="InterPro" id="IPR005119">
    <property type="entry name" value="LysR_subst-bd"/>
</dbReference>
<dbReference type="InterPro" id="IPR000847">
    <property type="entry name" value="LysR_HTH_N"/>
</dbReference>
<accession>A0ABT0AAJ2</accession>
<keyword evidence="3" id="KW-0238">DNA-binding</keyword>
<dbReference type="Proteomes" id="UP001162802">
    <property type="component" value="Unassembled WGS sequence"/>
</dbReference>
<dbReference type="PRINTS" id="PR00039">
    <property type="entry name" value="HTHLYSR"/>
</dbReference>
<evidence type="ECO:0000313" key="6">
    <source>
        <dbReference type="EMBL" id="MCJ1960207.1"/>
    </source>
</evidence>
<keyword evidence="2" id="KW-0805">Transcription regulation</keyword>
<evidence type="ECO:0000256" key="3">
    <source>
        <dbReference type="ARBA" id="ARBA00023125"/>
    </source>
</evidence>
<dbReference type="Pfam" id="PF03466">
    <property type="entry name" value="LysR_substrate"/>
    <property type="match status" value="1"/>
</dbReference>
<evidence type="ECO:0000256" key="4">
    <source>
        <dbReference type="ARBA" id="ARBA00023163"/>
    </source>
</evidence>
<dbReference type="PANTHER" id="PTHR30346">
    <property type="entry name" value="TRANSCRIPTIONAL DUAL REGULATOR HCAR-RELATED"/>
    <property type="match status" value="1"/>
</dbReference>
<name>A0ABT0AAJ2_9SPHN</name>
<comment type="caution">
    <text evidence="6">The sequence shown here is derived from an EMBL/GenBank/DDBJ whole genome shotgun (WGS) entry which is preliminary data.</text>
</comment>
<evidence type="ECO:0000259" key="5">
    <source>
        <dbReference type="PROSITE" id="PS50931"/>
    </source>
</evidence>
<dbReference type="Gene3D" id="1.10.10.10">
    <property type="entry name" value="Winged helix-like DNA-binding domain superfamily/Winged helix DNA-binding domain"/>
    <property type="match status" value="1"/>
</dbReference>
<evidence type="ECO:0000256" key="1">
    <source>
        <dbReference type="ARBA" id="ARBA00009437"/>
    </source>
</evidence>
<protein>
    <submittedName>
        <fullName evidence="6">LysR family transcriptional regulator</fullName>
    </submittedName>
</protein>
<dbReference type="SUPFAM" id="SSF53850">
    <property type="entry name" value="Periplasmic binding protein-like II"/>
    <property type="match status" value="1"/>
</dbReference>
<feature type="domain" description="HTH lysR-type" evidence="5">
    <location>
        <begin position="6"/>
        <end position="64"/>
    </location>
</feature>
<dbReference type="SUPFAM" id="SSF46785">
    <property type="entry name" value="Winged helix' DNA-binding domain"/>
    <property type="match status" value="1"/>
</dbReference>
<dbReference type="PROSITE" id="PS50931">
    <property type="entry name" value="HTH_LYSR"/>
    <property type="match status" value="1"/>
</dbReference>
<evidence type="ECO:0000313" key="7">
    <source>
        <dbReference type="Proteomes" id="UP001162802"/>
    </source>
</evidence>
<dbReference type="CDD" id="cd05466">
    <property type="entry name" value="PBP2_LTTR_substrate"/>
    <property type="match status" value="1"/>
</dbReference>
<sequence length="310" mass="34122">MRDYPFTLRQLEVFALLSETRSFRVCAERLGISQASVSRQLSELEARLGFALFVRGPGRRPDLTSRGDAFLQDLDALDKAGRKLASYRLTRRERASTQTFRLRIGVGLFDPYVKPKLGAFLAAHPGIACEVQRTHPAEELAAPQRREASDFTVFYLRSDWPMPPHCRPLGQVRSGIYGVPKMAEAAALPLAAEACAGLPLILPPQGSREEAMQLASLAEQGLVPQRVVARTEYPDVLVAMVERGVGAACLLEPLLTRSAHAKLVRLFPLSDWTLVLYRNPGLGGERADALEAFVRSAILEDNAYPTAVET</sequence>
<dbReference type="EMBL" id="JALHAT010000005">
    <property type="protein sequence ID" value="MCJ1960207.1"/>
    <property type="molecule type" value="Genomic_DNA"/>
</dbReference>
<organism evidence="6 7">
    <name type="scientific">Novosphingobium mangrovi</name>
    <name type="common">ex Hu et al. 2023</name>
    <dbReference type="NCBI Taxonomy" id="2930094"/>
    <lineage>
        <taxon>Bacteria</taxon>
        <taxon>Pseudomonadati</taxon>
        <taxon>Pseudomonadota</taxon>
        <taxon>Alphaproteobacteria</taxon>
        <taxon>Sphingomonadales</taxon>
        <taxon>Sphingomonadaceae</taxon>
        <taxon>Novosphingobium</taxon>
    </lineage>
</organism>
<dbReference type="Gene3D" id="3.40.190.10">
    <property type="entry name" value="Periplasmic binding protein-like II"/>
    <property type="match status" value="2"/>
</dbReference>
<reference evidence="6" key="1">
    <citation type="submission" date="2022-03" db="EMBL/GenBank/DDBJ databases">
        <title>Identification of a novel bacterium isolated from mangrove sediments.</title>
        <authorList>
            <person name="Pan X."/>
        </authorList>
    </citation>
    <scope>NUCLEOTIDE SEQUENCE</scope>
    <source>
        <strain evidence="6">B2637</strain>
    </source>
</reference>
<comment type="similarity">
    <text evidence="1">Belongs to the LysR transcriptional regulatory family.</text>
</comment>
<dbReference type="InterPro" id="IPR036388">
    <property type="entry name" value="WH-like_DNA-bd_sf"/>
</dbReference>
<gene>
    <name evidence="6" type="ORF">MTR65_05920</name>
</gene>
<dbReference type="PANTHER" id="PTHR30346:SF28">
    <property type="entry name" value="HTH-TYPE TRANSCRIPTIONAL REGULATOR CYNR"/>
    <property type="match status" value="1"/>
</dbReference>
<dbReference type="InterPro" id="IPR036390">
    <property type="entry name" value="WH_DNA-bd_sf"/>
</dbReference>
<keyword evidence="4" id="KW-0804">Transcription</keyword>
<dbReference type="RefSeq" id="WP_243798079.1">
    <property type="nucleotide sequence ID" value="NZ_JALHAT010000005.1"/>
</dbReference>
<keyword evidence="7" id="KW-1185">Reference proteome</keyword>
<dbReference type="Pfam" id="PF00126">
    <property type="entry name" value="HTH_1"/>
    <property type="match status" value="1"/>
</dbReference>
<proteinExistence type="inferred from homology"/>
<evidence type="ECO:0000256" key="2">
    <source>
        <dbReference type="ARBA" id="ARBA00023015"/>
    </source>
</evidence>